<evidence type="ECO:0000313" key="3">
    <source>
        <dbReference type="Proteomes" id="UP000585474"/>
    </source>
</evidence>
<dbReference type="AlphaFoldDB" id="A0A7J0E4V1"/>
<evidence type="ECO:0000256" key="1">
    <source>
        <dbReference type="SAM" id="MobiDB-lite"/>
    </source>
</evidence>
<dbReference type="EMBL" id="BJWL01000001">
    <property type="protein sequence ID" value="GFY81206.1"/>
    <property type="molecule type" value="Genomic_DNA"/>
</dbReference>
<organism evidence="2 3">
    <name type="scientific">Actinidia rufa</name>
    <dbReference type="NCBI Taxonomy" id="165716"/>
    <lineage>
        <taxon>Eukaryota</taxon>
        <taxon>Viridiplantae</taxon>
        <taxon>Streptophyta</taxon>
        <taxon>Embryophyta</taxon>
        <taxon>Tracheophyta</taxon>
        <taxon>Spermatophyta</taxon>
        <taxon>Magnoliopsida</taxon>
        <taxon>eudicotyledons</taxon>
        <taxon>Gunneridae</taxon>
        <taxon>Pentapetalae</taxon>
        <taxon>asterids</taxon>
        <taxon>Ericales</taxon>
        <taxon>Actinidiaceae</taxon>
        <taxon>Actinidia</taxon>
    </lineage>
</organism>
<gene>
    <name evidence="2" type="ORF">Acr_01g0010150</name>
</gene>
<evidence type="ECO:0000313" key="2">
    <source>
        <dbReference type="EMBL" id="GFY81206.1"/>
    </source>
</evidence>
<feature type="region of interest" description="Disordered" evidence="1">
    <location>
        <begin position="35"/>
        <end position="68"/>
    </location>
</feature>
<protein>
    <submittedName>
        <fullName evidence="2">Uncharacterized protein</fullName>
    </submittedName>
</protein>
<reference evidence="2 3" key="1">
    <citation type="submission" date="2019-07" db="EMBL/GenBank/DDBJ databases">
        <title>De Novo Assembly of kiwifruit Actinidia rufa.</title>
        <authorList>
            <person name="Sugita-Konishi S."/>
            <person name="Sato K."/>
            <person name="Mori E."/>
            <person name="Abe Y."/>
            <person name="Kisaki G."/>
            <person name="Hamano K."/>
            <person name="Suezawa K."/>
            <person name="Otani M."/>
            <person name="Fukuda T."/>
            <person name="Manabe T."/>
            <person name="Gomi K."/>
            <person name="Tabuchi M."/>
            <person name="Akimitsu K."/>
            <person name="Kataoka I."/>
        </authorList>
    </citation>
    <scope>NUCLEOTIDE SEQUENCE [LARGE SCALE GENOMIC DNA]</scope>
    <source>
        <strain evidence="3">cv. Fuchu</strain>
    </source>
</reference>
<name>A0A7J0E4V1_9ERIC</name>
<comment type="caution">
    <text evidence="2">The sequence shown here is derived from an EMBL/GenBank/DDBJ whole genome shotgun (WGS) entry which is preliminary data.</text>
</comment>
<keyword evidence="3" id="KW-1185">Reference proteome</keyword>
<dbReference type="Proteomes" id="UP000585474">
    <property type="component" value="Unassembled WGS sequence"/>
</dbReference>
<proteinExistence type="predicted"/>
<sequence>MANDLDSKEIISKETIKVASDGANPAVQTIDLNAELGDNADKAPSTTDAAAASSMRPTSEVKSEEYPGWSLPEMDKMAFDPLHFAQLNTKLDDDEEDYDEEG</sequence>
<accession>A0A7J0E4V1</accession>
<dbReference type="OrthoDB" id="653904at2759"/>
<feature type="compositionally biased region" description="Low complexity" evidence="1">
    <location>
        <begin position="42"/>
        <end position="54"/>
    </location>
</feature>